<name>A0A9E7MQQ0_9CAUD</name>
<reference evidence="1" key="1">
    <citation type="submission" date="2022-05" db="EMBL/GenBank/DDBJ databases">
        <authorList>
            <person name="Friedrich I."/>
            <person name="Poehlein A."/>
            <person name="Schneider D."/>
            <person name="Hertel R."/>
            <person name="Daniel R."/>
        </authorList>
    </citation>
    <scope>NUCLEOTIDE SEQUENCE</scope>
</reference>
<sequence length="46" mass="5085">MDAAQIEGAGYAAAHRGVKWWNNPHPSGSVEAYAWDRGHTRYRTAA</sequence>
<organism evidence="1 2">
    <name type="scientific">Brevundimonas phage vB_BpoS-Kabachok</name>
    <dbReference type="NCBI Taxonomy" id="2948600"/>
    <lineage>
        <taxon>Viruses</taxon>
        <taxon>Duplodnaviria</taxon>
        <taxon>Heunggongvirae</taxon>
        <taxon>Uroviricota</taxon>
        <taxon>Caudoviricetes</taxon>
        <taxon>Jeanschmidtviridae</taxon>
        <taxon>Marchewkavirus</taxon>
        <taxon>Marchewkavirus kabachok</taxon>
    </lineage>
</organism>
<keyword evidence="2" id="KW-1185">Reference proteome</keyword>
<protein>
    <submittedName>
        <fullName evidence="1">Uncharacterized protein</fullName>
    </submittedName>
</protein>
<accession>A0A9E7MQQ0</accession>
<gene>
    <name evidence="1" type="ORF">KABACHOK_05770</name>
</gene>
<dbReference type="Proteomes" id="UP001056685">
    <property type="component" value="Segment"/>
</dbReference>
<evidence type="ECO:0000313" key="2">
    <source>
        <dbReference type="Proteomes" id="UP001056685"/>
    </source>
</evidence>
<evidence type="ECO:0000313" key="1">
    <source>
        <dbReference type="EMBL" id="USN14390.1"/>
    </source>
</evidence>
<proteinExistence type="predicted"/>
<dbReference type="EMBL" id="ON529852">
    <property type="protein sequence ID" value="USN14390.1"/>
    <property type="molecule type" value="Genomic_DNA"/>
</dbReference>